<evidence type="ECO:0000313" key="4">
    <source>
        <dbReference type="Proteomes" id="UP000282028"/>
    </source>
</evidence>
<dbReference type="GO" id="GO:0008236">
    <property type="term" value="F:serine-type peptidase activity"/>
    <property type="evidence" value="ECO:0007669"/>
    <property type="project" value="UniProtKB-KW"/>
</dbReference>
<keyword evidence="3" id="KW-0378">Hydrolase</keyword>
<proteinExistence type="predicted"/>
<dbReference type="SMART" id="SM00228">
    <property type="entry name" value="PDZ"/>
    <property type="match status" value="1"/>
</dbReference>
<dbReference type="InterPro" id="IPR014219">
    <property type="entry name" value="SpoIVB"/>
</dbReference>
<name>A0A3M8CIC1_9BACL</name>
<dbReference type="Gene3D" id="2.30.42.10">
    <property type="match status" value="1"/>
</dbReference>
<evidence type="ECO:0000313" key="3">
    <source>
        <dbReference type="EMBL" id="RNB75462.1"/>
    </source>
</evidence>
<evidence type="ECO:0000259" key="2">
    <source>
        <dbReference type="PROSITE" id="PS51494"/>
    </source>
</evidence>
<dbReference type="NCBIfam" id="TIGR02860">
    <property type="entry name" value="spore_IV_B"/>
    <property type="match status" value="1"/>
</dbReference>
<comment type="caution">
    <text evidence="3">The sequence shown here is derived from an EMBL/GenBank/DDBJ whole genome shotgun (WGS) entry which is preliminary data.</text>
</comment>
<dbReference type="OrthoDB" id="9765242at2"/>
<protein>
    <submittedName>
        <fullName evidence="3">SpoIVB peptidase</fullName>
        <ecNumber evidence="3">3.4.21.116</ecNumber>
    </submittedName>
</protein>
<dbReference type="Pfam" id="PF05580">
    <property type="entry name" value="Peptidase_S55"/>
    <property type="match status" value="1"/>
</dbReference>
<keyword evidence="4" id="KW-1185">Reference proteome</keyword>
<gene>
    <name evidence="3" type="primary">spoIVB</name>
    <name evidence="3" type="ORF">EDM52_07715</name>
</gene>
<dbReference type="Pfam" id="PF13180">
    <property type="entry name" value="PDZ_2"/>
    <property type="match status" value="1"/>
</dbReference>
<dbReference type="InterPro" id="IPR008763">
    <property type="entry name" value="Peptidase_S55"/>
</dbReference>
<keyword evidence="1" id="KW-0720">Serine protease</keyword>
<feature type="domain" description="Peptidase S55" evidence="2">
    <location>
        <begin position="199"/>
        <end position="438"/>
    </location>
</feature>
<dbReference type="InterPro" id="IPR001478">
    <property type="entry name" value="PDZ"/>
</dbReference>
<keyword evidence="1" id="KW-0645">Protease</keyword>
<organism evidence="3 4">
    <name type="scientific">Brevibacillus invocatus</name>
    <dbReference type="NCBI Taxonomy" id="173959"/>
    <lineage>
        <taxon>Bacteria</taxon>
        <taxon>Bacillati</taxon>
        <taxon>Bacillota</taxon>
        <taxon>Bacilli</taxon>
        <taxon>Bacillales</taxon>
        <taxon>Paenibacillaceae</taxon>
        <taxon>Brevibacillus</taxon>
    </lineage>
</organism>
<accession>A0A3M8CIC1</accession>
<sequence length="447" mass="48774">MIRQNNRKWIGSLLLLLTALVVCSTPFRDLSSFPRELRLMEGSLEQLRVSMPVMGTLVNSNPDILHVNGTEAREVSVDLSKPMSVEPRRAGEANLQVKWRNIPLKAVKVNVLPDLRLYPGGQSIGVKLQTAGVLVVGHHLVNNGKEKVSPGEQAGIHVGDMIVKINDMYINDMNDVKKLINEAGKKNSPVQLLVVRGKEKLSLTLHPAKDQKDEEYRMGLYIRDSAAGVGTLTFFDPNSRAYGALGHVISDVDTGQAIVVGDGQIVQASVTSIEKGQSGNPGEKFARFYNESEVLGNITKNTQFGIFGKMKDEPKRSYYNEPLPVALAEQVEEGPAKILTVVNGQKVEEFDIEIANVVKQHFPATKGMIIKVTDKRLLEKTGGIVQGMSGSPIIQKGKIVGAVTHVFVNDPTSGYGCYIEWMLQDAGINVRQTPQSQGNNPTTDSAA</sequence>
<dbReference type="EC" id="3.4.21.116" evidence="3"/>
<dbReference type="Proteomes" id="UP000282028">
    <property type="component" value="Unassembled WGS sequence"/>
</dbReference>
<dbReference type="RefSeq" id="WP_122908423.1">
    <property type="nucleotide sequence ID" value="NZ_CBCSBE010000001.1"/>
</dbReference>
<dbReference type="InterPro" id="IPR009003">
    <property type="entry name" value="Peptidase_S1_PA"/>
</dbReference>
<dbReference type="SUPFAM" id="SSF50494">
    <property type="entry name" value="Trypsin-like serine proteases"/>
    <property type="match status" value="1"/>
</dbReference>
<reference evidence="3 4" key="1">
    <citation type="submission" date="2018-10" db="EMBL/GenBank/DDBJ databases">
        <title>Phylogenomics of Brevibacillus.</title>
        <authorList>
            <person name="Dunlap C."/>
        </authorList>
    </citation>
    <scope>NUCLEOTIDE SEQUENCE [LARGE SCALE GENOMIC DNA]</scope>
    <source>
        <strain evidence="3 4">JCM 12215</strain>
    </source>
</reference>
<evidence type="ECO:0000256" key="1">
    <source>
        <dbReference type="ARBA" id="ARBA00022825"/>
    </source>
</evidence>
<dbReference type="PROSITE" id="PS51494">
    <property type="entry name" value="SPOIVB"/>
    <property type="match status" value="1"/>
</dbReference>
<dbReference type="EMBL" id="RHHR01000010">
    <property type="protein sequence ID" value="RNB75462.1"/>
    <property type="molecule type" value="Genomic_DNA"/>
</dbReference>
<dbReference type="InterPro" id="IPR036034">
    <property type="entry name" value="PDZ_sf"/>
</dbReference>
<dbReference type="AlphaFoldDB" id="A0A3M8CIC1"/>
<dbReference type="SUPFAM" id="SSF50156">
    <property type="entry name" value="PDZ domain-like"/>
    <property type="match status" value="1"/>
</dbReference>